<comment type="caution">
    <text evidence="2">The sequence shown here is derived from an EMBL/GenBank/DDBJ whole genome shotgun (WGS) entry which is preliminary data.</text>
</comment>
<feature type="signal peptide" evidence="1">
    <location>
        <begin position="1"/>
        <end position="23"/>
    </location>
</feature>
<dbReference type="AlphaFoldDB" id="A0A6L5QN99"/>
<evidence type="ECO:0000256" key="1">
    <source>
        <dbReference type="SAM" id="SignalP"/>
    </source>
</evidence>
<organism evidence="2 3">
    <name type="scientific">Duganella alba</name>
    <dbReference type="NCBI Taxonomy" id="2666081"/>
    <lineage>
        <taxon>Bacteria</taxon>
        <taxon>Pseudomonadati</taxon>
        <taxon>Pseudomonadota</taxon>
        <taxon>Betaproteobacteria</taxon>
        <taxon>Burkholderiales</taxon>
        <taxon>Oxalobacteraceae</taxon>
        <taxon>Telluria group</taxon>
        <taxon>Duganella</taxon>
    </lineage>
</organism>
<dbReference type="InterPro" id="IPR028994">
    <property type="entry name" value="Integrin_alpha_N"/>
</dbReference>
<evidence type="ECO:0000313" key="3">
    <source>
        <dbReference type="Proteomes" id="UP000481037"/>
    </source>
</evidence>
<dbReference type="Proteomes" id="UP000481037">
    <property type="component" value="Unassembled WGS sequence"/>
</dbReference>
<feature type="chain" id="PRO_5026689889" description="VCBS repeat-containing protein" evidence="1">
    <location>
        <begin position="24"/>
        <end position="293"/>
    </location>
</feature>
<dbReference type="SUPFAM" id="SSF69318">
    <property type="entry name" value="Integrin alpha N-terminal domain"/>
    <property type="match status" value="1"/>
</dbReference>
<reference evidence="2 3" key="1">
    <citation type="submission" date="2019-11" db="EMBL/GenBank/DDBJ databases">
        <title>Novel species isolated from a subtropical stream in China.</title>
        <authorList>
            <person name="Lu H."/>
        </authorList>
    </citation>
    <scope>NUCLEOTIDE SEQUENCE [LARGE SCALE GENOMIC DNA]</scope>
    <source>
        <strain evidence="2 3">FT25W</strain>
    </source>
</reference>
<evidence type="ECO:0008006" key="4">
    <source>
        <dbReference type="Google" id="ProtNLM"/>
    </source>
</evidence>
<name>A0A6L5QN99_9BURK</name>
<dbReference type="EMBL" id="WKJM01000032">
    <property type="protein sequence ID" value="MRX11314.1"/>
    <property type="molecule type" value="Genomic_DNA"/>
</dbReference>
<proteinExistence type="predicted"/>
<evidence type="ECO:0000313" key="2">
    <source>
        <dbReference type="EMBL" id="MRX11314.1"/>
    </source>
</evidence>
<dbReference type="RefSeq" id="WP_154369445.1">
    <property type="nucleotide sequence ID" value="NZ_WKJM01000032.1"/>
</dbReference>
<gene>
    <name evidence="2" type="ORF">GJ697_26155</name>
</gene>
<keyword evidence="1" id="KW-0732">Signal</keyword>
<protein>
    <recommendedName>
        <fullName evidence="4">VCBS repeat-containing protein</fullName>
    </recommendedName>
</protein>
<keyword evidence="3" id="KW-1185">Reference proteome</keyword>
<accession>A0A6L5QN99</accession>
<sequence>MMQRLCAGLLLCSALLASDYALADDIKAVFVYTGGKMSPVAQITQDGIANIGPTAGDADEADRWFAPWFAPGSTYHYLGRDANRGTGTATGPEIEGCWSLTAGVKLDTPTAVDGLLTNYELPVSASRAAIRPSPRQLQVMQRVARGVLRRNEVPADVISKMITATNNPRFFAITAHGQTPPRLIASYDWDSVGDAVRANRQPAANAPFAGYSLTLILEADKSHRYRASHALFHHADAESGVSSYGFATAADLDGDGLDEVILVGGGYEWWWFEVLGKRNTTWKMLASGGGGGC</sequence>